<evidence type="ECO:0000313" key="1">
    <source>
        <dbReference type="EMBL" id="CPB11690.1"/>
    </source>
</evidence>
<reference evidence="2" key="1">
    <citation type="submission" date="2015-03" db="EMBL/GenBank/DDBJ databases">
        <authorList>
            <consortium name="Pathogen Informatics"/>
        </authorList>
    </citation>
    <scope>NUCLEOTIDE SEQUENCE [LARGE SCALE GENOMIC DNA]</scope>
    <source>
        <strain evidence="2">N09902308</strain>
    </source>
</reference>
<proteinExistence type="predicted"/>
<protein>
    <submittedName>
        <fullName evidence="1">Uncharacterized protein</fullName>
    </submittedName>
</protein>
<comment type="caution">
    <text evidence="1">The sequence shown here is derived from an EMBL/GenBank/DDBJ whole genome shotgun (WGS) entry which is preliminary data.</text>
</comment>
<name>A0A916PA15_MYCTX</name>
<sequence>MAMATAMASSKLLLAAVNASVVVRRYPSRSAAPSR</sequence>
<evidence type="ECO:0000313" key="2">
    <source>
        <dbReference type="Proteomes" id="UP000039021"/>
    </source>
</evidence>
<dbReference type="AlphaFoldDB" id="A0A916PA15"/>
<dbReference type="EMBL" id="CSBK01003653">
    <property type="protein sequence ID" value="CPB11690.1"/>
    <property type="molecule type" value="Genomic_DNA"/>
</dbReference>
<organism evidence="1 2">
    <name type="scientific">Mycobacterium tuberculosis</name>
    <dbReference type="NCBI Taxonomy" id="1773"/>
    <lineage>
        <taxon>Bacteria</taxon>
        <taxon>Bacillati</taxon>
        <taxon>Actinomycetota</taxon>
        <taxon>Actinomycetes</taxon>
        <taxon>Mycobacteriales</taxon>
        <taxon>Mycobacteriaceae</taxon>
        <taxon>Mycobacterium</taxon>
        <taxon>Mycobacterium tuberculosis complex</taxon>
    </lineage>
</organism>
<accession>A0A916PA15</accession>
<gene>
    <name evidence="1" type="ORF">ERS007739_05068</name>
</gene>
<dbReference type="Proteomes" id="UP000039021">
    <property type="component" value="Unassembled WGS sequence"/>
</dbReference>